<comment type="caution">
    <text evidence="2">The sequence shown here is derived from an EMBL/GenBank/DDBJ whole genome shotgun (WGS) entry which is preliminary data.</text>
</comment>
<proteinExistence type="predicted"/>
<reference evidence="2 3" key="1">
    <citation type="journal article" date="2016" name="Nat. Commun.">
        <title>Thousands of microbial genomes shed light on interconnected biogeochemical processes in an aquifer system.</title>
        <authorList>
            <person name="Anantharaman K."/>
            <person name="Brown C.T."/>
            <person name="Hug L.A."/>
            <person name="Sharon I."/>
            <person name="Castelle C.J."/>
            <person name="Probst A.J."/>
            <person name="Thomas B.C."/>
            <person name="Singh A."/>
            <person name="Wilkins M.J."/>
            <person name="Karaoz U."/>
            <person name="Brodie E.L."/>
            <person name="Williams K.H."/>
            <person name="Hubbard S.S."/>
            <person name="Banfield J.F."/>
        </authorList>
    </citation>
    <scope>NUCLEOTIDE SEQUENCE [LARGE SCALE GENOMIC DNA]</scope>
</reference>
<feature type="domain" description="YgjP-like metallopeptidase" evidence="1">
    <location>
        <begin position="59"/>
        <end position="159"/>
    </location>
</feature>
<gene>
    <name evidence="2" type="ORF">A3B34_03080</name>
</gene>
<name>A0A1G2L6Z9_9BACT</name>
<dbReference type="PANTHER" id="PTHR30399:SF1">
    <property type="entry name" value="UTP PYROPHOSPHATASE"/>
    <property type="match status" value="1"/>
</dbReference>
<dbReference type="Proteomes" id="UP000176510">
    <property type="component" value="Unassembled WGS sequence"/>
</dbReference>
<sequence length="160" mass="18621">MRLTVHADGRVVVTMPRGMSPAYAMRFAQARSQWIADKVAYFQRKPKPLLLSANKRDYRQYKDAALDLARQRLAFFNVIYRLAFHSVTIGNQKTRWGSCSKKGNVSFSYRIALLPPRYADYIVVHELCHLKEMNHSQKFWDLVSLAVPNYRDIRKALKNA</sequence>
<dbReference type="InterPro" id="IPR053136">
    <property type="entry name" value="UTP_pyrophosphatase-like"/>
</dbReference>
<dbReference type="Pfam" id="PF01863">
    <property type="entry name" value="YgjP-like"/>
    <property type="match status" value="1"/>
</dbReference>
<accession>A0A1G2L6Z9</accession>
<evidence type="ECO:0000259" key="1">
    <source>
        <dbReference type="Pfam" id="PF01863"/>
    </source>
</evidence>
<dbReference type="InterPro" id="IPR002725">
    <property type="entry name" value="YgjP-like_metallopeptidase"/>
</dbReference>
<organism evidence="2 3">
    <name type="scientific">Candidatus Sungbacteria bacterium RIFCSPLOWO2_01_FULL_54_21</name>
    <dbReference type="NCBI Taxonomy" id="1802279"/>
    <lineage>
        <taxon>Bacteria</taxon>
        <taxon>Candidatus Sungiibacteriota</taxon>
    </lineage>
</organism>
<dbReference type="EMBL" id="MHQR01000020">
    <property type="protein sequence ID" value="OHA07416.1"/>
    <property type="molecule type" value="Genomic_DNA"/>
</dbReference>
<protein>
    <recommendedName>
        <fullName evidence="1">YgjP-like metallopeptidase domain-containing protein</fullName>
    </recommendedName>
</protein>
<dbReference type="CDD" id="cd07344">
    <property type="entry name" value="M48_yhfN_like"/>
    <property type="match status" value="1"/>
</dbReference>
<dbReference type="Gene3D" id="3.30.2010.10">
    <property type="entry name" value="Metalloproteases ('zincins'), catalytic domain"/>
    <property type="match status" value="1"/>
</dbReference>
<dbReference type="STRING" id="1802279.A3B34_03080"/>
<dbReference type="AlphaFoldDB" id="A0A1G2L6Z9"/>
<evidence type="ECO:0000313" key="3">
    <source>
        <dbReference type="Proteomes" id="UP000176510"/>
    </source>
</evidence>
<dbReference type="PANTHER" id="PTHR30399">
    <property type="entry name" value="UNCHARACTERIZED PROTEIN YGJP"/>
    <property type="match status" value="1"/>
</dbReference>
<evidence type="ECO:0000313" key="2">
    <source>
        <dbReference type="EMBL" id="OHA07416.1"/>
    </source>
</evidence>